<keyword evidence="3" id="KW-1185">Reference proteome</keyword>
<keyword evidence="1" id="KW-0812">Transmembrane</keyword>
<gene>
    <name evidence="2" type="ORF">B0I35DRAFT_98554</name>
</gene>
<keyword evidence="1" id="KW-0472">Membrane</keyword>
<feature type="transmembrane region" description="Helical" evidence="1">
    <location>
        <begin position="20"/>
        <end position="41"/>
    </location>
</feature>
<organism evidence="2 3">
    <name type="scientific">Stachybotrys elegans</name>
    <dbReference type="NCBI Taxonomy" id="80388"/>
    <lineage>
        <taxon>Eukaryota</taxon>
        <taxon>Fungi</taxon>
        <taxon>Dikarya</taxon>
        <taxon>Ascomycota</taxon>
        <taxon>Pezizomycotina</taxon>
        <taxon>Sordariomycetes</taxon>
        <taxon>Hypocreomycetidae</taxon>
        <taxon>Hypocreales</taxon>
        <taxon>Stachybotryaceae</taxon>
        <taxon>Stachybotrys</taxon>
    </lineage>
</organism>
<name>A0A8K0SHW3_9HYPO</name>
<feature type="transmembrane region" description="Helical" evidence="1">
    <location>
        <begin position="91"/>
        <end position="109"/>
    </location>
</feature>
<protein>
    <submittedName>
        <fullName evidence="2">Uncharacterized protein</fullName>
    </submittedName>
</protein>
<evidence type="ECO:0000256" key="1">
    <source>
        <dbReference type="SAM" id="Phobius"/>
    </source>
</evidence>
<keyword evidence="1" id="KW-1133">Transmembrane helix</keyword>
<reference evidence="2" key="1">
    <citation type="journal article" date="2021" name="Nat. Commun.">
        <title>Genetic determinants of endophytism in the Arabidopsis root mycobiome.</title>
        <authorList>
            <person name="Mesny F."/>
            <person name="Miyauchi S."/>
            <person name="Thiergart T."/>
            <person name="Pickel B."/>
            <person name="Atanasova L."/>
            <person name="Karlsson M."/>
            <person name="Huettel B."/>
            <person name="Barry K.W."/>
            <person name="Haridas S."/>
            <person name="Chen C."/>
            <person name="Bauer D."/>
            <person name="Andreopoulos W."/>
            <person name="Pangilinan J."/>
            <person name="LaButti K."/>
            <person name="Riley R."/>
            <person name="Lipzen A."/>
            <person name="Clum A."/>
            <person name="Drula E."/>
            <person name="Henrissat B."/>
            <person name="Kohler A."/>
            <person name="Grigoriev I.V."/>
            <person name="Martin F.M."/>
            <person name="Hacquard S."/>
        </authorList>
    </citation>
    <scope>NUCLEOTIDE SEQUENCE</scope>
    <source>
        <strain evidence="2">MPI-CAGE-CH-0235</strain>
    </source>
</reference>
<dbReference type="AlphaFoldDB" id="A0A8K0SHW3"/>
<sequence length="146" mass="16284">MQALCPSPSAWRKSNHATLVISKLLLYLAPSVLAPGLLLGVSRQNLRHDRHESLLKTRVRIKLGRQIKTGPQTARLESPHRHAIRILSQKYAWLASSLALVLCFSYSLSTAGARKQSQQLLCLILSFTYSFSGVTETPRVVNPRLL</sequence>
<dbReference type="EMBL" id="JAGPNK010000015">
    <property type="protein sequence ID" value="KAH7308574.1"/>
    <property type="molecule type" value="Genomic_DNA"/>
</dbReference>
<evidence type="ECO:0000313" key="3">
    <source>
        <dbReference type="Proteomes" id="UP000813444"/>
    </source>
</evidence>
<evidence type="ECO:0000313" key="2">
    <source>
        <dbReference type="EMBL" id="KAH7308574.1"/>
    </source>
</evidence>
<dbReference type="Proteomes" id="UP000813444">
    <property type="component" value="Unassembled WGS sequence"/>
</dbReference>
<proteinExistence type="predicted"/>
<accession>A0A8K0SHW3</accession>
<comment type="caution">
    <text evidence="2">The sequence shown here is derived from an EMBL/GenBank/DDBJ whole genome shotgun (WGS) entry which is preliminary data.</text>
</comment>